<evidence type="ECO:0000256" key="1">
    <source>
        <dbReference type="SAM" id="MobiDB-lite"/>
    </source>
</evidence>
<keyword evidence="3" id="KW-1185">Reference proteome</keyword>
<evidence type="ECO:0000313" key="2">
    <source>
        <dbReference type="EMBL" id="KAH7047501.1"/>
    </source>
</evidence>
<sequence>MQPSTKFPQKASRPNFPTWTSHSSHFLKQGKPVKSSPPTQIKSAAQIPSADLDDCQKQLSLKAPKKPSKRSIKRWLWRGPMTSSDAHSIADVINSPELAAVHPELGIELGPPNVASPPPLPSPSQKHPRFGSRHRNSSGKEAPVLSPLIMKPSDLSEAALFSPDPHGDRREASSYFGIDDNSETADNPKHYNADYIGTALGGISPEPSPPRLHSPVPKHTRDRESHSTSKTPLTPEHEEELPARMLSTRQSTARSRSMPMEFVPPGLTRVNTPPDFSAANTGKASGFFFEGPSPEDGQDQGMKKRPRTASRYRTTPDPETDWFRVRMDQIMTEDPPNFERNAGGSDDGDGGGPVFVWDIPEHLPGSPLCPLSPKHKSGGKGICVYHGRRKTRDMLI</sequence>
<protein>
    <submittedName>
        <fullName evidence="2">Uncharacterized protein</fullName>
    </submittedName>
</protein>
<name>A0ABQ8GAF6_9PEZI</name>
<comment type="caution">
    <text evidence="2">The sequence shown here is derived from an EMBL/GenBank/DDBJ whole genome shotgun (WGS) entry which is preliminary data.</text>
</comment>
<dbReference type="Proteomes" id="UP000774617">
    <property type="component" value="Unassembled WGS sequence"/>
</dbReference>
<feature type="compositionally biased region" description="Basic residues" evidence="1">
    <location>
        <begin position="126"/>
        <end position="137"/>
    </location>
</feature>
<proteinExistence type="predicted"/>
<evidence type="ECO:0000313" key="3">
    <source>
        <dbReference type="Proteomes" id="UP000774617"/>
    </source>
</evidence>
<gene>
    <name evidence="2" type="ORF">B0J12DRAFT_124499</name>
</gene>
<dbReference type="EMBL" id="JAGTJR010000016">
    <property type="protein sequence ID" value="KAH7047501.1"/>
    <property type="molecule type" value="Genomic_DNA"/>
</dbReference>
<organism evidence="2 3">
    <name type="scientific">Macrophomina phaseolina</name>
    <dbReference type="NCBI Taxonomy" id="35725"/>
    <lineage>
        <taxon>Eukaryota</taxon>
        <taxon>Fungi</taxon>
        <taxon>Dikarya</taxon>
        <taxon>Ascomycota</taxon>
        <taxon>Pezizomycotina</taxon>
        <taxon>Dothideomycetes</taxon>
        <taxon>Dothideomycetes incertae sedis</taxon>
        <taxon>Botryosphaeriales</taxon>
        <taxon>Botryosphaeriaceae</taxon>
        <taxon>Macrophomina</taxon>
    </lineage>
</organism>
<feature type="region of interest" description="Disordered" evidence="1">
    <location>
        <begin position="107"/>
        <end position="320"/>
    </location>
</feature>
<feature type="compositionally biased region" description="Polar residues" evidence="1">
    <location>
        <begin position="15"/>
        <end position="26"/>
    </location>
</feature>
<reference evidence="2 3" key="1">
    <citation type="journal article" date="2021" name="Nat. Commun.">
        <title>Genetic determinants of endophytism in the Arabidopsis root mycobiome.</title>
        <authorList>
            <person name="Mesny F."/>
            <person name="Miyauchi S."/>
            <person name="Thiergart T."/>
            <person name="Pickel B."/>
            <person name="Atanasova L."/>
            <person name="Karlsson M."/>
            <person name="Huettel B."/>
            <person name="Barry K.W."/>
            <person name="Haridas S."/>
            <person name="Chen C."/>
            <person name="Bauer D."/>
            <person name="Andreopoulos W."/>
            <person name="Pangilinan J."/>
            <person name="LaButti K."/>
            <person name="Riley R."/>
            <person name="Lipzen A."/>
            <person name="Clum A."/>
            <person name="Drula E."/>
            <person name="Henrissat B."/>
            <person name="Kohler A."/>
            <person name="Grigoriev I.V."/>
            <person name="Martin F.M."/>
            <person name="Hacquard S."/>
        </authorList>
    </citation>
    <scope>NUCLEOTIDE SEQUENCE [LARGE SCALE GENOMIC DNA]</scope>
    <source>
        <strain evidence="2 3">MPI-SDFR-AT-0080</strain>
    </source>
</reference>
<accession>A0ABQ8GAF6</accession>
<feature type="region of interest" description="Disordered" evidence="1">
    <location>
        <begin position="1"/>
        <end position="52"/>
    </location>
</feature>